<evidence type="ECO:0000313" key="1">
    <source>
        <dbReference type="EMBL" id="KAA6396772.1"/>
    </source>
</evidence>
<accession>A0A5J4WQG7</accession>
<protein>
    <submittedName>
        <fullName evidence="1">Uncharacterized protein</fullName>
    </submittedName>
</protein>
<name>A0A5J4WQG7_9EUKA</name>
<sequence length="1509" mass="163484">MNIIRRSDTVSKSTNSGYLFQAPNTNIVISEFQGTPVLIANKIFSLSNNIFTVYKDDFQQMSTQTTTPMINSANSDLLFGGDLIDQQPTVTANLALQVTGTRNPIQIKRGTYTGSPISTALFSIAGNDVIIGQGRYAPRFVNLGTFLLAGRALQIVSGTLSSSTSSATLVFSFTQNASVTIGSASTVPVFDSINSTTLNYCRLTINSENFISASTSTYLLNLEASDITIGDANSQAPSFTAQRILNAHFDTSNILKGSFAGIGSANEGNLLKRQSTFIILDGVPSFTNIDQIVINNSTVNINSGTFAGIGEKPLVASSNYAVLNIGQTTSTDILTFAANQIINTAASKLNFNRGGISSSSTTLPLIQAIATPITIDTGNGIPTFTAQRITDILALSLIISKGTFIDTTALGTYLKTNGTRVTIGTTITGNVPSFTLDQFDIQGRSVEIISAQITGGTKTNSVIKATTNSQVIIGTATGTPTLTLTAATIIDVTSATLTIYRGVFNGATSTLGTIIKTPNSQITYAAPVTPQINGIELFEVDGGTITIQSGYLIKAAERTSSLIKAFNNPTVVIGQQTATGTALTLIGTTILDISGNVMNITCAAFSGVNGVNPSIKATNSDTINIGIGVTAPTFSCSRAIGINDSVLNIYRGSFSSQTSSIASYLISTTNSAVTVGNVQIPTFTSVNVLDALNGAFDIISASFPITGIDVTASNTVTTIGNLTSSLPVSFQRQKLLSITRSTYETSISIGEGGLAPSFRQPYQILEQPLRAQYIFKCISLSIIRVQFSYSAAGQELDLHQIRNTSTIIGGYGSYGLEFNEIFVINLTRKFLAIQSDTFSRFPTTAETDVLINTYLTIVTIGETTDTDYPTFIDVDTITVTGEKLQDVNDSSTSQTLTFDGYRLFDEYGDTDDGIDDHVYLFYENYVGIDSYILVTIREINNVLIVHDLVNPKLVGVTLIDVKHVAQVELSIVSGTYKLPEETESVGTVFIIYNAITTIGNGAVPQFLNLNQIMITNGNFDIFDGLFAGSSTSTKHMIHTINTSVNIIAGTFIIANTYSPKIQKNGGNNLKTLTLRITKSAGEFYIEKSQFIGISEQTGPFIRLYSLPGKQMNAVRKIIKSTVFSGASFSLEIGQQNAAVIIEEEIQTTQLLLNRFINTQNSQAILIAQDRFNVEVVSNEFDNNGRGLSLGGDISIVSGSPNGTLNNYNTFVNNKCTRAGVIFTNPKLEATPILLPTYSIQNNFFYINTVEDGENNANDIYISFLNSTSSLIDIILNSENTIEVADSTFDALRNLRYADIKVESKPLRFIFSKVTFVDIGLKGKLDEVVSLGPEIAKTFVAIKDISYVGERYVMQTNSDAQIRVVSTVDSPDAIVVFDDIGFLVANRRLIEYGQAELPSFQDRQDLTKIETNNQKIYLNFQQINLKRNALIENITLVRFGRQYGGPRLLNLNIRSLGEAKISNVVVDGRGWVHYRQIREIQKTDKEYERLSIKEEKNRCWKVTLRQTFFI</sequence>
<organism evidence="1 2">
    <name type="scientific">Streblomastix strix</name>
    <dbReference type="NCBI Taxonomy" id="222440"/>
    <lineage>
        <taxon>Eukaryota</taxon>
        <taxon>Metamonada</taxon>
        <taxon>Preaxostyla</taxon>
        <taxon>Oxymonadida</taxon>
        <taxon>Streblomastigidae</taxon>
        <taxon>Streblomastix</taxon>
    </lineage>
</organism>
<gene>
    <name evidence="1" type="ORF">EZS28_007703</name>
</gene>
<reference evidence="1 2" key="1">
    <citation type="submission" date="2019-03" db="EMBL/GenBank/DDBJ databases">
        <title>Single cell metagenomics reveals metabolic interactions within the superorganism composed of flagellate Streblomastix strix and complex community of Bacteroidetes bacteria on its surface.</title>
        <authorList>
            <person name="Treitli S.C."/>
            <person name="Kolisko M."/>
            <person name="Husnik F."/>
            <person name="Keeling P."/>
            <person name="Hampl V."/>
        </authorList>
    </citation>
    <scope>NUCLEOTIDE SEQUENCE [LARGE SCALE GENOMIC DNA]</scope>
    <source>
        <strain evidence="1">ST1C</strain>
    </source>
</reference>
<dbReference type="EMBL" id="SNRW01001344">
    <property type="protein sequence ID" value="KAA6396772.1"/>
    <property type="molecule type" value="Genomic_DNA"/>
</dbReference>
<proteinExistence type="predicted"/>
<dbReference type="Proteomes" id="UP000324800">
    <property type="component" value="Unassembled WGS sequence"/>
</dbReference>
<evidence type="ECO:0000313" key="2">
    <source>
        <dbReference type="Proteomes" id="UP000324800"/>
    </source>
</evidence>
<comment type="caution">
    <text evidence="1">The sequence shown here is derived from an EMBL/GenBank/DDBJ whole genome shotgun (WGS) entry which is preliminary data.</text>
</comment>